<dbReference type="AlphaFoldDB" id="A0A4Q2UIQ3"/>
<name>A0A4Q2UIQ3_9BACT</name>
<dbReference type="GO" id="GO:0000155">
    <property type="term" value="F:phosphorelay sensor kinase activity"/>
    <property type="evidence" value="ECO:0007669"/>
    <property type="project" value="InterPro"/>
</dbReference>
<evidence type="ECO:0000259" key="2">
    <source>
        <dbReference type="Pfam" id="PF06580"/>
    </source>
</evidence>
<proteinExistence type="predicted"/>
<dbReference type="InterPro" id="IPR010559">
    <property type="entry name" value="Sig_transdc_His_kin_internal"/>
</dbReference>
<evidence type="ECO:0000313" key="3">
    <source>
        <dbReference type="EMBL" id="RYC67270.1"/>
    </source>
</evidence>
<dbReference type="Gene3D" id="3.30.565.10">
    <property type="entry name" value="Histidine kinase-like ATPase, C-terminal domain"/>
    <property type="match status" value="1"/>
</dbReference>
<organism evidence="3 4">
    <name type="scientific">Spirosoma sordidisoli</name>
    <dbReference type="NCBI Taxonomy" id="2502893"/>
    <lineage>
        <taxon>Bacteria</taxon>
        <taxon>Pseudomonadati</taxon>
        <taxon>Bacteroidota</taxon>
        <taxon>Cytophagia</taxon>
        <taxon>Cytophagales</taxon>
        <taxon>Cytophagaceae</taxon>
        <taxon>Spirosoma</taxon>
    </lineage>
</organism>
<dbReference type="InterPro" id="IPR050640">
    <property type="entry name" value="Bact_2-comp_sensor_kinase"/>
</dbReference>
<sequence>MKTTAYTRRDNLIALGVLPCYYLLFNYLLFGATYVRRLDVFVYATLSIVLVLTPLYFLHAIPALYFRQRLPAIRQTWQRMLLSLLAHVVMSWLVVLLFFYGYDWIGFPGYTFDAGRLQRALLLSVVGNVIVNVIHESVYTFERWSQALNETEKLKKANLQSQLDGLKQQVSPHFLFNSLNSLSSLIDEDPGRAEEFVAELASVYRYLLQNNTDELTTLATELRFIRSYFHLQRTRYGNGLTMQIDVADTWLDARIPPLTLQLLVENAIKHNIVSADQPLHIRLATNSAGCLVVSNNLQRKPARTDRQTVLSNGVGLANITTKYRLLSRSAVHIEETNGQFTVTLPLLGQTTLLSEA</sequence>
<feature type="transmembrane region" description="Helical" evidence="1">
    <location>
        <begin position="40"/>
        <end position="59"/>
    </location>
</feature>
<gene>
    <name evidence="3" type="ORF">EQG79_24435</name>
</gene>
<protein>
    <recommendedName>
        <fullName evidence="2">Signal transduction histidine kinase internal region domain-containing protein</fullName>
    </recommendedName>
</protein>
<dbReference type="Pfam" id="PF06580">
    <property type="entry name" value="His_kinase"/>
    <property type="match status" value="1"/>
</dbReference>
<dbReference type="EMBL" id="SBLB01000008">
    <property type="protein sequence ID" value="RYC67270.1"/>
    <property type="molecule type" value="Genomic_DNA"/>
</dbReference>
<dbReference type="InterPro" id="IPR036890">
    <property type="entry name" value="HATPase_C_sf"/>
</dbReference>
<feature type="domain" description="Signal transduction histidine kinase internal region" evidence="2">
    <location>
        <begin position="162"/>
        <end position="238"/>
    </location>
</feature>
<dbReference type="PANTHER" id="PTHR34220:SF7">
    <property type="entry name" value="SENSOR HISTIDINE KINASE YPDA"/>
    <property type="match status" value="1"/>
</dbReference>
<evidence type="ECO:0000313" key="4">
    <source>
        <dbReference type="Proteomes" id="UP000290407"/>
    </source>
</evidence>
<feature type="transmembrane region" description="Helical" evidence="1">
    <location>
        <begin position="80"/>
        <end position="100"/>
    </location>
</feature>
<dbReference type="PANTHER" id="PTHR34220">
    <property type="entry name" value="SENSOR HISTIDINE KINASE YPDA"/>
    <property type="match status" value="1"/>
</dbReference>
<dbReference type="RefSeq" id="WP_129605088.1">
    <property type="nucleotide sequence ID" value="NZ_SBLB01000008.1"/>
</dbReference>
<dbReference type="Proteomes" id="UP000290407">
    <property type="component" value="Unassembled WGS sequence"/>
</dbReference>
<reference evidence="3 4" key="1">
    <citation type="submission" date="2019-01" db="EMBL/GenBank/DDBJ databases">
        <title>Spirosoma flava sp. nov., a propanil-degrading bacterium isolated from herbicide-contaminated soil.</title>
        <authorList>
            <person name="Zhang L."/>
            <person name="Jiang J.-D."/>
        </authorList>
    </citation>
    <scope>NUCLEOTIDE SEQUENCE [LARGE SCALE GENOMIC DNA]</scope>
    <source>
        <strain evidence="3 4">TY50</strain>
    </source>
</reference>
<keyword evidence="1" id="KW-0812">Transmembrane</keyword>
<evidence type="ECO:0000256" key="1">
    <source>
        <dbReference type="SAM" id="Phobius"/>
    </source>
</evidence>
<accession>A0A4Q2UIQ3</accession>
<keyword evidence="1" id="KW-1133">Transmembrane helix</keyword>
<feature type="transmembrane region" description="Helical" evidence="1">
    <location>
        <begin position="12"/>
        <end position="34"/>
    </location>
</feature>
<comment type="caution">
    <text evidence="3">The sequence shown here is derived from an EMBL/GenBank/DDBJ whole genome shotgun (WGS) entry which is preliminary data.</text>
</comment>
<keyword evidence="4" id="KW-1185">Reference proteome</keyword>
<dbReference type="GO" id="GO:0016020">
    <property type="term" value="C:membrane"/>
    <property type="evidence" value="ECO:0007669"/>
    <property type="project" value="InterPro"/>
</dbReference>
<keyword evidence="1" id="KW-0472">Membrane</keyword>